<proteinExistence type="predicted"/>
<dbReference type="NCBIfam" id="TIGR00608">
    <property type="entry name" value="radc"/>
    <property type="match status" value="1"/>
</dbReference>
<dbReference type="PANTHER" id="PTHR30471">
    <property type="entry name" value="DNA REPAIR PROTEIN RADC"/>
    <property type="match status" value="1"/>
</dbReference>
<dbReference type="EMBL" id="JAXIVU010000014">
    <property type="protein sequence ID" value="MDY7219877.1"/>
    <property type="molecule type" value="Genomic_DNA"/>
</dbReference>
<sequence>MRYHMLKAGTEPGTYVMESPIVTEHDILTMAKQLSQKRLSKGRALESPQAVKEHLRTLLHDYEHEVFAVLLLDTKHKIIGFHELFRGTIDSASVYPREVVKTALEHNAAAMIITHNHPSGNPEPSQADIHLTTRLKEALALVDVRVLDHIIVGTDGCYSLVENGNM</sequence>
<gene>
    <name evidence="7" type="primary">radC</name>
    <name evidence="7" type="ORF">TOI97_09920</name>
</gene>
<keyword evidence="3" id="KW-0378">Hydrolase</keyword>
<keyword evidence="8" id="KW-1185">Reference proteome</keyword>
<keyword evidence="2" id="KW-0479">Metal-binding</keyword>
<evidence type="ECO:0000313" key="7">
    <source>
        <dbReference type="EMBL" id="MDY7219877.1"/>
    </source>
</evidence>
<reference evidence="7 8" key="1">
    <citation type="submission" date="2023-12" db="EMBL/GenBank/DDBJ databases">
        <title>Denitrificimonas halotolerans sp. nov.,a novel species isolated from landfill leachate.</title>
        <authorList>
            <person name="Wang S."/>
        </authorList>
    </citation>
    <scope>NUCLEOTIDE SEQUENCE [LARGE SCALE GENOMIC DNA]</scope>
    <source>
        <strain evidence="7 8">JX-1</strain>
    </source>
</reference>
<evidence type="ECO:0000256" key="1">
    <source>
        <dbReference type="ARBA" id="ARBA00022670"/>
    </source>
</evidence>
<evidence type="ECO:0000256" key="3">
    <source>
        <dbReference type="ARBA" id="ARBA00022801"/>
    </source>
</evidence>
<comment type="caution">
    <text evidence="7">The sequence shown here is derived from an EMBL/GenBank/DDBJ whole genome shotgun (WGS) entry which is preliminary data.</text>
</comment>
<dbReference type="InterPro" id="IPR025657">
    <property type="entry name" value="RadC_JAB"/>
</dbReference>
<dbReference type="PROSITE" id="PS01302">
    <property type="entry name" value="UPF0758"/>
    <property type="match status" value="1"/>
</dbReference>
<protein>
    <submittedName>
        <fullName evidence="7">DNA repair protein RadC</fullName>
    </submittedName>
</protein>
<accession>A0ABU5GSB2</accession>
<keyword evidence="5" id="KW-0482">Metalloprotease</keyword>
<keyword evidence="4" id="KW-0862">Zinc</keyword>
<dbReference type="InterPro" id="IPR037518">
    <property type="entry name" value="MPN"/>
</dbReference>
<evidence type="ECO:0000256" key="4">
    <source>
        <dbReference type="ARBA" id="ARBA00022833"/>
    </source>
</evidence>
<dbReference type="PROSITE" id="PS50249">
    <property type="entry name" value="MPN"/>
    <property type="match status" value="1"/>
</dbReference>
<dbReference type="InterPro" id="IPR020891">
    <property type="entry name" value="UPF0758_CS"/>
</dbReference>
<evidence type="ECO:0000256" key="5">
    <source>
        <dbReference type="ARBA" id="ARBA00023049"/>
    </source>
</evidence>
<dbReference type="PANTHER" id="PTHR30471:SF3">
    <property type="entry name" value="UPF0758 PROTEIN YEES-RELATED"/>
    <property type="match status" value="1"/>
</dbReference>
<dbReference type="InterPro" id="IPR001405">
    <property type="entry name" value="UPF0758"/>
</dbReference>
<dbReference type="CDD" id="cd08071">
    <property type="entry name" value="MPN_DUF2466"/>
    <property type="match status" value="1"/>
</dbReference>
<dbReference type="SUPFAM" id="SSF102712">
    <property type="entry name" value="JAB1/MPN domain"/>
    <property type="match status" value="1"/>
</dbReference>
<name>A0ABU5GSB2_9GAMM</name>
<organism evidence="7 8">
    <name type="scientific">Denitrificimonas halotolerans</name>
    <dbReference type="NCBI Taxonomy" id="3098930"/>
    <lineage>
        <taxon>Bacteria</taxon>
        <taxon>Pseudomonadati</taxon>
        <taxon>Pseudomonadota</taxon>
        <taxon>Gammaproteobacteria</taxon>
        <taxon>Pseudomonadales</taxon>
        <taxon>Pseudomonadaceae</taxon>
        <taxon>Denitrificimonas</taxon>
    </lineage>
</organism>
<dbReference type="Proteomes" id="UP001294570">
    <property type="component" value="Unassembled WGS sequence"/>
</dbReference>
<evidence type="ECO:0000313" key="8">
    <source>
        <dbReference type="Proteomes" id="UP001294570"/>
    </source>
</evidence>
<evidence type="ECO:0000256" key="2">
    <source>
        <dbReference type="ARBA" id="ARBA00022723"/>
    </source>
</evidence>
<dbReference type="Pfam" id="PF04002">
    <property type="entry name" value="RadC"/>
    <property type="match status" value="1"/>
</dbReference>
<feature type="domain" description="MPN" evidence="6">
    <location>
        <begin position="44"/>
        <end position="166"/>
    </location>
</feature>
<evidence type="ECO:0000259" key="6">
    <source>
        <dbReference type="PROSITE" id="PS50249"/>
    </source>
</evidence>
<keyword evidence="1" id="KW-0645">Protease</keyword>
<dbReference type="Gene3D" id="3.40.140.10">
    <property type="entry name" value="Cytidine Deaminase, domain 2"/>
    <property type="match status" value="1"/>
</dbReference>
<dbReference type="RefSeq" id="WP_321553963.1">
    <property type="nucleotide sequence ID" value="NZ_JAXIVU010000014.1"/>
</dbReference>